<evidence type="ECO:0000256" key="6">
    <source>
        <dbReference type="ARBA" id="ARBA00023136"/>
    </source>
</evidence>
<dbReference type="AlphaFoldDB" id="A0A1W1E9Y5"/>
<gene>
    <name evidence="9" type="ORF">MNB_SV-4-29</name>
</gene>
<feature type="domain" description="POTRA" evidence="8">
    <location>
        <begin position="87"/>
        <end position="163"/>
    </location>
</feature>
<keyword evidence="2" id="KW-1134">Transmembrane beta strand</keyword>
<keyword evidence="3" id="KW-0812">Transmembrane</keyword>
<name>A0A1W1E9Y5_9ZZZZ</name>
<dbReference type="HAMAP" id="MF_01430">
    <property type="entry name" value="OM_assembly_BamA"/>
    <property type="match status" value="1"/>
</dbReference>
<dbReference type="NCBIfam" id="TIGR03303">
    <property type="entry name" value="OM_YaeT"/>
    <property type="match status" value="1"/>
</dbReference>
<dbReference type="Pfam" id="PF01103">
    <property type="entry name" value="Omp85"/>
    <property type="match status" value="1"/>
</dbReference>
<dbReference type="Gene3D" id="2.40.160.50">
    <property type="entry name" value="membrane protein fhac: a member of the omp85/tpsb transporter family"/>
    <property type="match status" value="1"/>
</dbReference>
<feature type="domain" description="POTRA" evidence="8">
    <location>
        <begin position="19"/>
        <end position="86"/>
    </location>
</feature>
<evidence type="ECO:0000256" key="3">
    <source>
        <dbReference type="ARBA" id="ARBA00022692"/>
    </source>
</evidence>
<organism evidence="9">
    <name type="scientific">hydrothermal vent metagenome</name>
    <dbReference type="NCBI Taxonomy" id="652676"/>
    <lineage>
        <taxon>unclassified sequences</taxon>
        <taxon>metagenomes</taxon>
        <taxon>ecological metagenomes</taxon>
    </lineage>
</organism>
<dbReference type="PANTHER" id="PTHR12815">
    <property type="entry name" value="SORTING AND ASSEMBLY MACHINERY SAMM50 PROTEIN FAMILY MEMBER"/>
    <property type="match status" value="1"/>
</dbReference>
<evidence type="ECO:0000256" key="2">
    <source>
        <dbReference type="ARBA" id="ARBA00022452"/>
    </source>
</evidence>
<dbReference type="GO" id="GO:0071709">
    <property type="term" value="P:membrane assembly"/>
    <property type="evidence" value="ECO:0007669"/>
    <property type="project" value="InterPro"/>
</dbReference>
<dbReference type="GO" id="GO:0019867">
    <property type="term" value="C:outer membrane"/>
    <property type="evidence" value="ECO:0007669"/>
    <property type="project" value="InterPro"/>
</dbReference>
<keyword evidence="5" id="KW-0677">Repeat</keyword>
<proteinExistence type="inferred from homology"/>
<evidence type="ECO:0000256" key="1">
    <source>
        <dbReference type="ARBA" id="ARBA00004370"/>
    </source>
</evidence>
<dbReference type="InterPro" id="IPR039910">
    <property type="entry name" value="D15-like"/>
</dbReference>
<dbReference type="PANTHER" id="PTHR12815:SF23">
    <property type="entry name" value="OUTER MEMBRANE PROTEIN ASSEMBLY FACTOR BAMA"/>
    <property type="match status" value="1"/>
</dbReference>
<evidence type="ECO:0000313" key="9">
    <source>
        <dbReference type="EMBL" id="SFV90785.1"/>
    </source>
</evidence>
<protein>
    <submittedName>
        <fullName evidence="9">Outer membrane protein assembly factor YaeT</fullName>
    </submittedName>
</protein>
<dbReference type="EMBL" id="FPIB01000023">
    <property type="protein sequence ID" value="SFV90785.1"/>
    <property type="molecule type" value="Genomic_DNA"/>
</dbReference>
<keyword evidence="4" id="KW-0732">Signal</keyword>
<dbReference type="PIRSF" id="PIRSF006076">
    <property type="entry name" value="OM_assembly_OMP85"/>
    <property type="match status" value="1"/>
</dbReference>
<feature type="domain" description="POTRA" evidence="8">
    <location>
        <begin position="343"/>
        <end position="415"/>
    </location>
</feature>
<keyword evidence="7" id="KW-0998">Cell outer membrane</keyword>
<comment type="subcellular location">
    <subcellularLocation>
        <location evidence="1">Membrane</location>
    </subcellularLocation>
</comment>
<accession>A0A1W1E9Y5</accession>
<dbReference type="InterPro" id="IPR010827">
    <property type="entry name" value="BamA/TamA_POTRA"/>
</dbReference>
<dbReference type="PROSITE" id="PS51779">
    <property type="entry name" value="POTRA"/>
    <property type="match status" value="3"/>
</dbReference>
<evidence type="ECO:0000256" key="4">
    <source>
        <dbReference type="ARBA" id="ARBA00022729"/>
    </source>
</evidence>
<keyword evidence="6" id="KW-0472">Membrane</keyword>
<sequence length="770" mass="86410">MIRKIVLFWMLVGSLLLAQKITQIKFDGLHHLSKSVAMEVAGVHVGDEMDIAKINESIVNFFNQGYFEDVWVDRNGGTLIYHFKEKKAIANIEIKGFGSGDEGEKLLKSIGLKKGDLYDKSRIAQAKKLLVERLQSEGNYDSVVEVTETPVGKSAVAVTFEVNKGEKIKIKKINFRGAKALSKSDLERNLVNKEEDLLGWMPFMNDGEVKVDQLEYDAYRLKETYMEHGYLDAEVSKPLMKVDYSDYTAEIDYQIKEGPQYRVGNVSIAGKLKGLDVHALEDSLKMTKGRIFNIKKMRKDMEMIKSAVGDLGYAYAKVSPQLNKDAQKRVVNLKYVIHPGKKVKIHDVLISGNDTTKDRVIRRYIYLAPGDTFSATDLKESKSALGRTGFFESVDIQSQRVSEDQIDLLVKVKEASTGTISLGGGYGSYEGLMLNASISDKNLFGSGITGSLGFDISKISQSYNLSFVNPKIWDSMYSLGLSLYKRNYEYIDYTEDSLGGSLNLGRQFARHWYASVGIGYVDNKSTYNDKAVLSDIQRRIYNDQYKKLSSFVNLSFDNTDDYYLPREGYIASLSAEFAQLDGDDYNATTYPEGYGSFTKINAKFGAYYGMEDVIDYDLILRFKARGSYIKRRSDDEKLPVAERLFMGGIGSVRGYQPYSIAPVLPNGDRIGGTYRTSATVEASIPLSEAAKMRLAFFYDYGVIGMDPEPYTTADGERKYYEQDDITRSSVGAMIEWQSGFGPINLVFGYALDDKPGDETSTFEFSMGSKF</sequence>
<evidence type="ECO:0000259" key="8">
    <source>
        <dbReference type="PROSITE" id="PS51779"/>
    </source>
</evidence>
<dbReference type="InterPro" id="IPR034746">
    <property type="entry name" value="POTRA"/>
</dbReference>
<dbReference type="Gene3D" id="3.10.20.310">
    <property type="entry name" value="membrane protein fhac"/>
    <property type="match status" value="5"/>
</dbReference>
<evidence type="ECO:0000256" key="7">
    <source>
        <dbReference type="ARBA" id="ARBA00023237"/>
    </source>
</evidence>
<dbReference type="InterPro" id="IPR023707">
    <property type="entry name" value="OM_assembly_BamA"/>
</dbReference>
<evidence type="ECO:0000256" key="5">
    <source>
        <dbReference type="ARBA" id="ARBA00022737"/>
    </source>
</evidence>
<dbReference type="Pfam" id="PF07244">
    <property type="entry name" value="POTRA"/>
    <property type="match status" value="5"/>
</dbReference>
<reference evidence="9" key="1">
    <citation type="submission" date="2016-10" db="EMBL/GenBank/DDBJ databases">
        <authorList>
            <person name="de Groot N.N."/>
        </authorList>
    </citation>
    <scope>NUCLEOTIDE SEQUENCE</scope>
</reference>
<dbReference type="InterPro" id="IPR000184">
    <property type="entry name" value="Bac_surfAg_D15"/>
</dbReference>